<dbReference type="Proteomes" id="UP000637980">
    <property type="component" value="Unassembled WGS sequence"/>
</dbReference>
<proteinExistence type="predicted"/>
<organism evidence="4 5">
    <name type="scientific">Pseudovibrio japonicus</name>
    <dbReference type="NCBI Taxonomy" id="366534"/>
    <lineage>
        <taxon>Bacteria</taxon>
        <taxon>Pseudomonadati</taxon>
        <taxon>Pseudomonadota</taxon>
        <taxon>Alphaproteobacteria</taxon>
        <taxon>Hyphomicrobiales</taxon>
        <taxon>Stappiaceae</taxon>
        <taxon>Pseudovibrio</taxon>
    </lineage>
</organism>
<evidence type="ECO:0000256" key="1">
    <source>
        <dbReference type="ARBA" id="ARBA00022729"/>
    </source>
</evidence>
<dbReference type="InterPro" id="IPR049712">
    <property type="entry name" value="Poly_export"/>
</dbReference>
<feature type="domain" description="Polysaccharide export protein N-terminal" evidence="2">
    <location>
        <begin position="21"/>
        <end position="96"/>
    </location>
</feature>
<protein>
    <submittedName>
        <fullName evidence="4">Polysaccharide export protein</fullName>
    </submittedName>
</protein>
<sequence length="176" mass="19126">MAPGPQAPVASVSTESSAAVSQPTAYKLGSGDKLRVIVYGEDELSGEFVIDDQGNLNMPLIGKVSAQDKSLSEVEESVVANLRNGYLRDPKVSLEVLNYRPFFIQGEIKEPGEYPYKTGLTLQDAVAIAGGYSYRANDKAVYIRKVGTDREVSVALTGTRVHIQPGDSIRIPERFF</sequence>
<dbReference type="Gene3D" id="3.30.1950.10">
    <property type="entry name" value="wza like domain"/>
    <property type="match status" value="1"/>
</dbReference>
<reference evidence="5" key="1">
    <citation type="journal article" date="2019" name="Int. J. Syst. Evol. Microbiol.">
        <title>The Global Catalogue of Microorganisms (GCM) 10K type strain sequencing project: providing services to taxonomists for standard genome sequencing and annotation.</title>
        <authorList>
            <consortium name="The Broad Institute Genomics Platform"/>
            <consortium name="The Broad Institute Genome Sequencing Center for Infectious Disease"/>
            <person name="Wu L."/>
            <person name="Ma J."/>
        </authorList>
    </citation>
    <scope>NUCLEOTIDE SEQUENCE [LARGE SCALE GENOMIC DNA]</scope>
    <source>
        <strain evidence="5">KCTC 12861</strain>
    </source>
</reference>
<dbReference type="PANTHER" id="PTHR33619:SF3">
    <property type="entry name" value="POLYSACCHARIDE EXPORT PROTEIN GFCE-RELATED"/>
    <property type="match status" value="1"/>
</dbReference>
<dbReference type="Pfam" id="PF10531">
    <property type="entry name" value="SLBB"/>
    <property type="match status" value="1"/>
</dbReference>
<keyword evidence="5" id="KW-1185">Reference proteome</keyword>
<accession>A0ABQ3ETC3</accession>
<dbReference type="PANTHER" id="PTHR33619">
    <property type="entry name" value="POLYSACCHARIDE EXPORT PROTEIN GFCE-RELATED"/>
    <property type="match status" value="1"/>
</dbReference>
<gene>
    <name evidence="4" type="ORF">GCM10007094_43710</name>
</gene>
<dbReference type="InterPro" id="IPR003715">
    <property type="entry name" value="Poly_export_N"/>
</dbReference>
<keyword evidence="1" id="KW-0732">Signal</keyword>
<evidence type="ECO:0000259" key="3">
    <source>
        <dbReference type="Pfam" id="PF10531"/>
    </source>
</evidence>
<comment type="caution">
    <text evidence="4">The sequence shown here is derived from an EMBL/GenBank/DDBJ whole genome shotgun (WGS) entry which is preliminary data.</text>
</comment>
<evidence type="ECO:0000259" key="2">
    <source>
        <dbReference type="Pfam" id="PF02563"/>
    </source>
</evidence>
<evidence type="ECO:0000313" key="4">
    <source>
        <dbReference type="EMBL" id="GHB49684.1"/>
    </source>
</evidence>
<dbReference type="InterPro" id="IPR019554">
    <property type="entry name" value="Soluble_ligand-bd"/>
</dbReference>
<name>A0ABQ3ETC3_9HYPH</name>
<dbReference type="Pfam" id="PF02563">
    <property type="entry name" value="Poly_export"/>
    <property type="match status" value="1"/>
</dbReference>
<evidence type="ECO:0000313" key="5">
    <source>
        <dbReference type="Proteomes" id="UP000637980"/>
    </source>
</evidence>
<feature type="domain" description="Soluble ligand binding" evidence="3">
    <location>
        <begin position="102"/>
        <end position="150"/>
    </location>
</feature>
<dbReference type="EMBL" id="BMXE01000012">
    <property type="protein sequence ID" value="GHB49684.1"/>
    <property type="molecule type" value="Genomic_DNA"/>
</dbReference>
<dbReference type="Gene3D" id="3.10.560.10">
    <property type="entry name" value="Outer membrane lipoprotein wza domain like"/>
    <property type="match status" value="1"/>
</dbReference>